<name>A0A813L214_POLGL</name>
<feature type="non-terminal residue" evidence="2">
    <location>
        <position position="73"/>
    </location>
</feature>
<evidence type="ECO:0000256" key="1">
    <source>
        <dbReference type="SAM" id="MobiDB-lite"/>
    </source>
</evidence>
<reference evidence="2" key="1">
    <citation type="submission" date="2021-02" db="EMBL/GenBank/DDBJ databases">
        <authorList>
            <person name="Dougan E. K."/>
            <person name="Rhodes N."/>
            <person name="Thang M."/>
            <person name="Chan C."/>
        </authorList>
    </citation>
    <scope>NUCLEOTIDE SEQUENCE</scope>
</reference>
<feature type="region of interest" description="Disordered" evidence="1">
    <location>
        <begin position="1"/>
        <end position="47"/>
    </location>
</feature>
<dbReference type="EMBL" id="CAJNNW010033906">
    <property type="protein sequence ID" value="CAE8720880.1"/>
    <property type="molecule type" value="Genomic_DNA"/>
</dbReference>
<accession>A0A813L214</accession>
<dbReference type="AlphaFoldDB" id="A0A813L214"/>
<dbReference type="Proteomes" id="UP000626109">
    <property type="component" value="Unassembled WGS sequence"/>
</dbReference>
<organism evidence="2 3">
    <name type="scientific">Polarella glacialis</name>
    <name type="common">Dinoflagellate</name>
    <dbReference type="NCBI Taxonomy" id="89957"/>
    <lineage>
        <taxon>Eukaryota</taxon>
        <taxon>Sar</taxon>
        <taxon>Alveolata</taxon>
        <taxon>Dinophyceae</taxon>
        <taxon>Suessiales</taxon>
        <taxon>Suessiaceae</taxon>
        <taxon>Polarella</taxon>
    </lineage>
</organism>
<evidence type="ECO:0000313" key="2">
    <source>
        <dbReference type="EMBL" id="CAE8720880.1"/>
    </source>
</evidence>
<evidence type="ECO:0000313" key="3">
    <source>
        <dbReference type="Proteomes" id="UP000626109"/>
    </source>
</evidence>
<comment type="caution">
    <text evidence="2">The sequence shown here is derived from an EMBL/GenBank/DDBJ whole genome shotgun (WGS) entry which is preliminary data.</text>
</comment>
<gene>
    <name evidence="2" type="ORF">PGLA2088_LOCUS41591</name>
</gene>
<protein>
    <submittedName>
        <fullName evidence="2">Uncharacterized protein</fullName>
    </submittedName>
</protein>
<sequence>MPEAARQRRLRAREGQIPLGDQRPHRNRPRTRPQTAKPGAPGSGGDKFVSKSLGWDLRALNDIAAILLSLSSQ</sequence>
<proteinExistence type="predicted"/>